<name>D1C5S4_SPHTD</name>
<reference evidence="2 3" key="2">
    <citation type="journal article" date="2010" name="Stand. Genomic Sci.">
        <title>Complete genome sequence of Desulfohalobium retbaense type strain (HR(100)).</title>
        <authorList>
            <person name="Spring S."/>
            <person name="Nolan M."/>
            <person name="Lapidus A."/>
            <person name="Glavina Del Rio T."/>
            <person name="Copeland A."/>
            <person name="Tice H."/>
            <person name="Cheng J.F."/>
            <person name="Lucas S."/>
            <person name="Land M."/>
            <person name="Chen F."/>
            <person name="Bruce D."/>
            <person name="Goodwin L."/>
            <person name="Pitluck S."/>
            <person name="Ivanova N."/>
            <person name="Mavromatis K."/>
            <person name="Mikhailova N."/>
            <person name="Pati A."/>
            <person name="Chen A."/>
            <person name="Palaniappan K."/>
            <person name="Hauser L."/>
            <person name="Chang Y.J."/>
            <person name="Jeffries C.D."/>
            <person name="Munk C."/>
            <person name="Kiss H."/>
            <person name="Chain P."/>
            <person name="Han C."/>
            <person name="Brettin T."/>
            <person name="Detter J.C."/>
            <person name="Schuler E."/>
            <person name="Goker M."/>
            <person name="Rohde M."/>
            <person name="Bristow J."/>
            <person name="Eisen J.A."/>
            <person name="Markowitz V."/>
            <person name="Hugenholtz P."/>
            <person name="Kyrpides N.C."/>
            <person name="Klenk H.P."/>
        </authorList>
    </citation>
    <scope>NUCLEOTIDE SEQUENCE [LARGE SCALE GENOMIC DNA]</scope>
    <source>
        <strain evidence="3">ATCC 49802 / DSM 20745 / S 6022</strain>
    </source>
</reference>
<gene>
    <name evidence="2" type="ordered locus">Sthe_2046</name>
</gene>
<dbReference type="STRING" id="479434.Sthe_2046"/>
<sequence>MVPNPRAETRADQLRPLNHPRPARILTEQGRPAVVIEGQRRYRVTQVRDAWRIDDEWWRNPISRRYYQLVLDNGSLRTVYHDLITDTWYEQGY</sequence>
<dbReference type="InParanoid" id="D1C5S4"/>
<proteinExistence type="predicted"/>
<dbReference type="AlphaFoldDB" id="D1C5S4"/>
<reference evidence="3" key="1">
    <citation type="submission" date="2009-11" db="EMBL/GenBank/DDBJ databases">
        <title>The complete chromosome 1 of Sphaerobacter thermophilus DSM 20745.</title>
        <authorList>
            <person name="Lucas S."/>
            <person name="Copeland A."/>
            <person name="Lapidus A."/>
            <person name="Glavina del Rio T."/>
            <person name="Dalin E."/>
            <person name="Tice H."/>
            <person name="Bruce D."/>
            <person name="Goodwin L."/>
            <person name="Pitluck S."/>
            <person name="Kyrpides N."/>
            <person name="Mavromatis K."/>
            <person name="Ivanova N."/>
            <person name="Mikhailova N."/>
            <person name="LaButti K.M."/>
            <person name="Clum A."/>
            <person name="Sun H.I."/>
            <person name="Brettin T."/>
            <person name="Detter J.C."/>
            <person name="Han C."/>
            <person name="Larimer F."/>
            <person name="Land M."/>
            <person name="Hauser L."/>
            <person name="Markowitz V."/>
            <person name="Cheng J.F."/>
            <person name="Hugenholtz P."/>
            <person name="Woyke T."/>
            <person name="Wu D."/>
            <person name="Steenblock K."/>
            <person name="Schneider S."/>
            <person name="Pukall R."/>
            <person name="Goeker M."/>
            <person name="Klenk H.P."/>
            <person name="Eisen J.A."/>
        </authorList>
    </citation>
    <scope>NUCLEOTIDE SEQUENCE [LARGE SCALE GENOMIC DNA]</scope>
    <source>
        <strain evidence="3">ATCC 49802 / DSM 20745 / S 6022</strain>
    </source>
</reference>
<dbReference type="KEGG" id="sti:Sthe_2046"/>
<protein>
    <submittedName>
        <fullName evidence="2">Uncharacterized protein</fullName>
    </submittedName>
</protein>
<dbReference type="EMBL" id="CP001823">
    <property type="protein sequence ID" value="ACZ39476.1"/>
    <property type="molecule type" value="Genomic_DNA"/>
</dbReference>
<feature type="region of interest" description="Disordered" evidence="1">
    <location>
        <begin position="1"/>
        <end position="23"/>
    </location>
</feature>
<dbReference type="eggNOG" id="ENOG5030FC1">
    <property type="taxonomic scope" value="Bacteria"/>
</dbReference>
<dbReference type="HOGENOM" id="CLU_2368185_0_0_0"/>
<evidence type="ECO:0000313" key="2">
    <source>
        <dbReference type="EMBL" id="ACZ39476.1"/>
    </source>
</evidence>
<keyword evidence="3" id="KW-1185">Reference proteome</keyword>
<evidence type="ECO:0000256" key="1">
    <source>
        <dbReference type="SAM" id="MobiDB-lite"/>
    </source>
</evidence>
<dbReference type="RefSeq" id="WP_012872522.1">
    <property type="nucleotide sequence ID" value="NC_013523.1"/>
</dbReference>
<evidence type="ECO:0000313" key="3">
    <source>
        <dbReference type="Proteomes" id="UP000002027"/>
    </source>
</evidence>
<accession>D1C5S4</accession>
<organism evidence="2 3">
    <name type="scientific">Sphaerobacter thermophilus (strain ATCC 49802 / DSM 20745 / KCCM 41009 / NCIMB 13125 / S 6022)</name>
    <dbReference type="NCBI Taxonomy" id="479434"/>
    <lineage>
        <taxon>Bacteria</taxon>
        <taxon>Pseudomonadati</taxon>
        <taxon>Thermomicrobiota</taxon>
        <taxon>Thermomicrobia</taxon>
        <taxon>Sphaerobacterales</taxon>
        <taxon>Sphaerobacterineae</taxon>
        <taxon>Sphaerobacteraceae</taxon>
        <taxon>Sphaerobacter</taxon>
    </lineage>
</organism>
<dbReference type="Proteomes" id="UP000002027">
    <property type="component" value="Chromosome 1"/>
</dbReference>